<dbReference type="EMBL" id="JXTC01000582">
    <property type="protein sequence ID" value="PON44984.1"/>
    <property type="molecule type" value="Genomic_DNA"/>
</dbReference>
<reference evidence="2" key="1">
    <citation type="submission" date="2016-06" db="EMBL/GenBank/DDBJ databases">
        <title>Parallel loss of symbiosis genes in relatives of nitrogen-fixing non-legume Parasponia.</title>
        <authorList>
            <person name="Van Velzen R."/>
            <person name="Holmer R."/>
            <person name="Bu F."/>
            <person name="Rutten L."/>
            <person name="Van Zeijl A."/>
            <person name="Liu W."/>
            <person name="Santuari L."/>
            <person name="Cao Q."/>
            <person name="Sharma T."/>
            <person name="Shen D."/>
            <person name="Roswanjaya Y."/>
            <person name="Wardhani T."/>
            <person name="Kalhor M.S."/>
            <person name="Jansen J."/>
            <person name="Van den Hoogen J."/>
            <person name="Gungor B."/>
            <person name="Hartog M."/>
            <person name="Hontelez J."/>
            <person name="Verver J."/>
            <person name="Yang W.-C."/>
            <person name="Schijlen E."/>
            <person name="Repin R."/>
            <person name="Schilthuizen M."/>
            <person name="Schranz E."/>
            <person name="Heidstra R."/>
            <person name="Miyata K."/>
            <person name="Fedorova E."/>
            <person name="Kohlen W."/>
            <person name="Bisseling T."/>
            <person name="Smit S."/>
            <person name="Geurts R."/>
        </authorList>
    </citation>
    <scope>NUCLEOTIDE SEQUENCE [LARGE SCALE GENOMIC DNA]</scope>
    <source>
        <strain evidence="2">cv. RG33-2</strain>
    </source>
</reference>
<sequence>SLSVPLRFITSLILGLDSPNLGSSGSDHDRRLVLMIEFVDSLSECGNEVVYEGWMVRCGGRRKIGRSFIHMRHSILQSRLLDYYKRNPQYNQ</sequence>
<dbReference type="AlphaFoldDB" id="A0A2P5B864"/>
<dbReference type="OrthoDB" id="772975at2759"/>
<evidence type="ECO:0000313" key="1">
    <source>
        <dbReference type="EMBL" id="PON44984.1"/>
    </source>
</evidence>
<dbReference type="Proteomes" id="UP000237000">
    <property type="component" value="Unassembled WGS sequence"/>
</dbReference>
<proteinExistence type="predicted"/>
<evidence type="ECO:0000313" key="2">
    <source>
        <dbReference type="Proteomes" id="UP000237000"/>
    </source>
</evidence>
<gene>
    <name evidence="1" type="ORF">TorRG33x02_329850</name>
</gene>
<organism evidence="1 2">
    <name type="scientific">Trema orientale</name>
    <name type="common">Charcoal tree</name>
    <name type="synonym">Celtis orientalis</name>
    <dbReference type="NCBI Taxonomy" id="63057"/>
    <lineage>
        <taxon>Eukaryota</taxon>
        <taxon>Viridiplantae</taxon>
        <taxon>Streptophyta</taxon>
        <taxon>Embryophyta</taxon>
        <taxon>Tracheophyta</taxon>
        <taxon>Spermatophyta</taxon>
        <taxon>Magnoliopsida</taxon>
        <taxon>eudicotyledons</taxon>
        <taxon>Gunneridae</taxon>
        <taxon>Pentapetalae</taxon>
        <taxon>rosids</taxon>
        <taxon>fabids</taxon>
        <taxon>Rosales</taxon>
        <taxon>Cannabaceae</taxon>
        <taxon>Trema</taxon>
    </lineage>
</organism>
<feature type="non-terminal residue" evidence="1">
    <location>
        <position position="1"/>
    </location>
</feature>
<protein>
    <submittedName>
        <fullName evidence="1">Uncharacterized protein</fullName>
    </submittedName>
</protein>
<accession>A0A2P5B864</accession>
<feature type="non-terminal residue" evidence="1">
    <location>
        <position position="92"/>
    </location>
</feature>
<dbReference type="InParanoid" id="A0A2P5B864"/>
<dbReference type="STRING" id="63057.A0A2P5B864"/>
<comment type="caution">
    <text evidence="1">The sequence shown here is derived from an EMBL/GenBank/DDBJ whole genome shotgun (WGS) entry which is preliminary data.</text>
</comment>
<keyword evidence="2" id="KW-1185">Reference proteome</keyword>
<name>A0A2P5B864_TREOI</name>